<dbReference type="InterPro" id="IPR006603">
    <property type="entry name" value="PQ-loop_rpt"/>
</dbReference>
<sequence>MEKLLQNFLNSEKCASSLSNFNFETVCLKLLLSKLLGTLVILGSVLYKVPQIITICKKSSVEGLSALMFILEIYGQVITLGYNIRGGNPFSTYGEYVFMIVQNVIILLLFFIYSKNNDFIFSLSSIAFPVFFYFTVFDTIYVTEQVMKTLFALTVPIFIFSRVPQIVKNFSQGGVGALSFTTTFMQVAGSAARLYTTLQEVDDKLILFTTILAVGLNGILMLQIIYYDIIVGKKKSDVATSSTNAATTSSPDTSTPKKRKSVKTE</sequence>
<evidence type="ECO:0000256" key="8">
    <source>
        <dbReference type="PIRNR" id="PIRNR023381"/>
    </source>
</evidence>
<dbReference type="GO" id="GO:0016020">
    <property type="term" value="C:membrane"/>
    <property type="evidence" value="ECO:0007669"/>
    <property type="project" value="UniProtKB-SubCell"/>
</dbReference>
<evidence type="ECO:0000256" key="3">
    <source>
        <dbReference type="ARBA" id="ARBA00022692"/>
    </source>
</evidence>
<keyword evidence="3 8" id="KW-0812">Transmembrane</keyword>
<dbReference type="PIRSF" id="PIRSF023381">
    <property type="entry name" value="MannP-dilichol_defect-1p"/>
    <property type="match status" value="1"/>
</dbReference>
<feature type="compositionally biased region" description="Low complexity" evidence="9">
    <location>
        <begin position="241"/>
        <end position="254"/>
    </location>
</feature>
<reference evidence="11 12" key="1">
    <citation type="journal article" date="2019" name="Sci. Rep.">
        <title>Nanopore sequencing improves the draft genome of the human pathogenic amoeba Naegleria fowleri.</title>
        <authorList>
            <person name="Liechti N."/>
            <person name="Schurch N."/>
            <person name="Bruggmann R."/>
            <person name="Wittwer M."/>
        </authorList>
    </citation>
    <scope>NUCLEOTIDE SEQUENCE [LARGE SCALE GENOMIC DNA]</scope>
    <source>
        <strain evidence="11 12">ATCC 30894</strain>
    </source>
</reference>
<evidence type="ECO:0000313" key="11">
    <source>
        <dbReference type="EMBL" id="KAF0983333.1"/>
    </source>
</evidence>
<dbReference type="AlphaFoldDB" id="A0A6A5BYX1"/>
<feature type="transmembrane region" description="Helical" evidence="10">
    <location>
        <begin position="61"/>
        <end position="84"/>
    </location>
</feature>
<dbReference type="VEuPathDB" id="AmoebaDB:NfTy_011870"/>
<evidence type="ECO:0000256" key="6">
    <source>
        <dbReference type="ARBA" id="ARBA00023136"/>
    </source>
</evidence>
<name>A0A6A5BYX1_NAEFO</name>
<keyword evidence="6 8" id="KW-0472">Membrane</keyword>
<feature type="compositionally biased region" description="Basic residues" evidence="9">
    <location>
        <begin position="256"/>
        <end position="265"/>
    </location>
</feature>
<dbReference type="VEuPathDB" id="AmoebaDB:FDP41_010398"/>
<dbReference type="EMBL" id="VFQX01000006">
    <property type="protein sequence ID" value="KAF0983333.1"/>
    <property type="molecule type" value="Genomic_DNA"/>
</dbReference>
<dbReference type="PANTHER" id="PTHR12226:SF2">
    <property type="entry name" value="MANNOSE-P-DOLICHOL UTILIZATION DEFECT 1 PROTEIN"/>
    <property type="match status" value="1"/>
</dbReference>
<feature type="region of interest" description="Disordered" evidence="9">
    <location>
        <begin position="241"/>
        <end position="265"/>
    </location>
</feature>
<evidence type="ECO:0000256" key="2">
    <source>
        <dbReference type="ARBA" id="ARBA00022448"/>
    </source>
</evidence>
<evidence type="ECO:0000256" key="7">
    <source>
        <dbReference type="ARBA" id="ARBA00038475"/>
    </source>
</evidence>
<dbReference type="InterPro" id="IPR016817">
    <property type="entry name" value="MannP-dilichol_defect-1"/>
</dbReference>
<keyword evidence="12" id="KW-1185">Reference proteome</keyword>
<feature type="transmembrane region" description="Helical" evidence="10">
    <location>
        <begin position="206"/>
        <end position="227"/>
    </location>
</feature>
<keyword evidence="4" id="KW-0677">Repeat</keyword>
<evidence type="ECO:0000256" key="9">
    <source>
        <dbReference type="SAM" id="MobiDB-lite"/>
    </source>
</evidence>
<evidence type="ECO:0000256" key="10">
    <source>
        <dbReference type="SAM" id="Phobius"/>
    </source>
</evidence>
<evidence type="ECO:0000256" key="1">
    <source>
        <dbReference type="ARBA" id="ARBA00004141"/>
    </source>
</evidence>
<dbReference type="RefSeq" id="XP_044568046.1">
    <property type="nucleotide sequence ID" value="XM_044700691.1"/>
</dbReference>
<organism evidence="11 12">
    <name type="scientific">Naegleria fowleri</name>
    <name type="common">Brain eating amoeba</name>
    <dbReference type="NCBI Taxonomy" id="5763"/>
    <lineage>
        <taxon>Eukaryota</taxon>
        <taxon>Discoba</taxon>
        <taxon>Heterolobosea</taxon>
        <taxon>Tetramitia</taxon>
        <taxon>Eutetramitia</taxon>
        <taxon>Vahlkampfiidae</taxon>
        <taxon>Naegleria</taxon>
    </lineage>
</organism>
<comment type="subcellular location">
    <subcellularLocation>
        <location evidence="1 8">Membrane</location>
        <topology evidence="1 8">Multi-pass membrane protein</topology>
    </subcellularLocation>
</comment>
<gene>
    <name evidence="11" type="ORF">FDP41_010398</name>
</gene>
<proteinExistence type="inferred from homology"/>
<feature type="transmembrane region" description="Helical" evidence="10">
    <location>
        <begin position="96"/>
        <end position="113"/>
    </location>
</feature>
<dbReference type="PANTHER" id="PTHR12226">
    <property type="entry name" value="MANNOSE-P-DOLICHOL UTILIZATION DEFECT 1 LEC35 -RELATED"/>
    <property type="match status" value="1"/>
</dbReference>
<dbReference type="GeneID" id="68117613"/>
<comment type="caution">
    <text evidence="11">The sequence shown here is derived from an EMBL/GenBank/DDBJ whole genome shotgun (WGS) entry which is preliminary data.</text>
</comment>
<accession>A0A6A5BYX1</accession>
<protein>
    <recommendedName>
        <fullName evidence="8">Mannose-P-dolichol utilization defect 1 protein homolog</fullName>
    </recommendedName>
</protein>
<feature type="transmembrane region" description="Helical" evidence="10">
    <location>
        <begin position="30"/>
        <end position="49"/>
    </location>
</feature>
<dbReference type="Proteomes" id="UP000444721">
    <property type="component" value="Unassembled WGS sequence"/>
</dbReference>
<feature type="transmembrane region" description="Helical" evidence="10">
    <location>
        <begin position="120"/>
        <end position="140"/>
    </location>
</feature>
<keyword evidence="5 8" id="KW-1133">Transmembrane helix</keyword>
<evidence type="ECO:0000256" key="4">
    <source>
        <dbReference type="ARBA" id="ARBA00022737"/>
    </source>
</evidence>
<evidence type="ECO:0000313" key="12">
    <source>
        <dbReference type="Proteomes" id="UP000444721"/>
    </source>
</evidence>
<evidence type="ECO:0000256" key="5">
    <source>
        <dbReference type="ARBA" id="ARBA00022989"/>
    </source>
</evidence>
<dbReference type="SMART" id="SM00679">
    <property type="entry name" value="CTNS"/>
    <property type="match status" value="2"/>
</dbReference>
<dbReference type="Gene3D" id="1.20.1280.290">
    <property type="match status" value="2"/>
</dbReference>
<dbReference type="OrthoDB" id="271506at2759"/>
<dbReference type="VEuPathDB" id="AmoebaDB:NF0067600"/>
<dbReference type="Pfam" id="PF04193">
    <property type="entry name" value="PQ-loop"/>
    <property type="match status" value="2"/>
</dbReference>
<dbReference type="OMA" id="LQVLYYW"/>
<keyword evidence="2" id="KW-0813">Transport</keyword>
<comment type="similarity">
    <text evidence="7 8">Belongs to the MPDU1 (TC 2.A.43.3) family.</text>
</comment>